<keyword evidence="2" id="KW-1185">Reference proteome</keyword>
<dbReference type="AlphaFoldDB" id="A0A562LK82"/>
<protein>
    <submittedName>
        <fullName evidence="1">Uncharacterized protein</fullName>
    </submittedName>
</protein>
<evidence type="ECO:0000313" key="2">
    <source>
        <dbReference type="Proteomes" id="UP000319848"/>
    </source>
</evidence>
<name>A0A562LK82_9FLAO</name>
<organism evidence="1 2">
    <name type="scientific">Flavobacterium cauense R2A-7</name>
    <dbReference type="NCBI Taxonomy" id="1341154"/>
    <lineage>
        <taxon>Bacteria</taxon>
        <taxon>Pseudomonadati</taxon>
        <taxon>Bacteroidota</taxon>
        <taxon>Flavobacteriia</taxon>
        <taxon>Flavobacteriales</taxon>
        <taxon>Flavobacteriaceae</taxon>
        <taxon>Flavobacterium</taxon>
    </lineage>
</organism>
<reference evidence="1 2" key="1">
    <citation type="journal article" date="2015" name="Stand. Genomic Sci.">
        <title>Genomic Encyclopedia of Bacterial and Archaeal Type Strains, Phase III: the genomes of soil and plant-associated and newly described type strains.</title>
        <authorList>
            <person name="Whitman W.B."/>
            <person name="Woyke T."/>
            <person name="Klenk H.P."/>
            <person name="Zhou Y."/>
            <person name="Lilburn T.G."/>
            <person name="Beck B.J."/>
            <person name="De Vos P."/>
            <person name="Vandamme P."/>
            <person name="Eisen J.A."/>
            <person name="Garrity G."/>
            <person name="Hugenholtz P."/>
            <person name="Kyrpides N.C."/>
        </authorList>
    </citation>
    <scope>NUCLEOTIDE SEQUENCE [LARGE SCALE GENOMIC DNA]</scope>
    <source>
        <strain evidence="1 2">CGMCC 1.7270</strain>
    </source>
</reference>
<evidence type="ECO:0000313" key="1">
    <source>
        <dbReference type="EMBL" id="TWI08029.1"/>
    </source>
</evidence>
<sequence length="189" mass="22046">MCVIEPNYMKKTLLLFLIIIVNQTFAQRIAINEIDKFTDQKIFKVDVSEGKRWKTTDNIAKGLINNIFLSTRLIKKENSKIILSNFNFQLGRNLCVNPSNGKIIILFSDNSKITLKQSTEIVCESNLNVEYFIVDNNNEINDDLSILSNKEISSFRIYFNDGYIDFDVKEDKKELIRKHFKLISEEYSK</sequence>
<dbReference type="EMBL" id="VLKQ01000022">
    <property type="protein sequence ID" value="TWI08029.1"/>
    <property type="molecule type" value="Genomic_DNA"/>
</dbReference>
<dbReference type="Proteomes" id="UP000319848">
    <property type="component" value="Unassembled WGS sequence"/>
</dbReference>
<proteinExistence type="predicted"/>
<gene>
    <name evidence="1" type="ORF">IP98_02918</name>
</gene>
<comment type="caution">
    <text evidence="1">The sequence shown here is derived from an EMBL/GenBank/DDBJ whole genome shotgun (WGS) entry which is preliminary data.</text>
</comment>
<accession>A0A562LK82</accession>